<organism evidence="3 4">
    <name type="scientific">Lapidilactobacillus achengensis</name>
    <dbReference type="NCBI Taxonomy" id="2486000"/>
    <lineage>
        <taxon>Bacteria</taxon>
        <taxon>Bacillati</taxon>
        <taxon>Bacillota</taxon>
        <taxon>Bacilli</taxon>
        <taxon>Lactobacillales</taxon>
        <taxon>Lactobacillaceae</taxon>
        <taxon>Lapidilactobacillus</taxon>
    </lineage>
</organism>
<gene>
    <name evidence="3" type="ORF">ACFQHW_11765</name>
</gene>
<sequence length="208" mass="20801">MKKWVAGLVTSAAVLGALALAPRTAKADTTTSTSTASFSVTDLDPKNADAGILEIKSAPSFAFGEVPGADIYGGFTGKPAAVTGDLNISDTRLGSSNWTLSAALTPFATTNTPAKSLTGAEITLAGVGTTWPSFTATKVADSSQPVSLATSDGTTHGDYSYSFDGSANTLALSANPKAILAKGDTYSAGLTWTLTSNGPTAPTATPAS</sequence>
<dbReference type="InterPro" id="IPR027994">
    <property type="entry name" value="WxL_dom"/>
</dbReference>
<comment type="caution">
    <text evidence="3">The sequence shown here is derived from an EMBL/GenBank/DDBJ whole genome shotgun (WGS) entry which is preliminary data.</text>
</comment>
<evidence type="ECO:0000313" key="4">
    <source>
        <dbReference type="Proteomes" id="UP001596310"/>
    </source>
</evidence>
<evidence type="ECO:0000259" key="2">
    <source>
        <dbReference type="Pfam" id="PF13731"/>
    </source>
</evidence>
<dbReference type="RefSeq" id="WP_125602257.1">
    <property type="nucleotide sequence ID" value="NZ_JBHSSM010000028.1"/>
</dbReference>
<evidence type="ECO:0000313" key="3">
    <source>
        <dbReference type="EMBL" id="MFC6316243.1"/>
    </source>
</evidence>
<accession>A0ABW1UT94</accession>
<reference evidence="4" key="1">
    <citation type="journal article" date="2019" name="Int. J. Syst. Evol. Microbiol.">
        <title>The Global Catalogue of Microorganisms (GCM) 10K type strain sequencing project: providing services to taxonomists for standard genome sequencing and annotation.</title>
        <authorList>
            <consortium name="The Broad Institute Genomics Platform"/>
            <consortium name="The Broad Institute Genome Sequencing Center for Infectious Disease"/>
            <person name="Wu L."/>
            <person name="Ma J."/>
        </authorList>
    </citation>
    <scope>NUCLEOTIDE SEQUENCE [LARGE SCALE GENOMIC DNA]</scope>
    <source>
        <strain evidence="4">CCM 8897</strain>
    </source>
</reference>
<keyword evidence="4" id="KW-1185">Reference proteome</keyword>
<protein>
    <submittedName>
        <fullName evidence="3">WxL domain-containing protein</fullName>
    </submittedName>
</protein>
<feature type="domain" description="WxL" evidence="2">
    <location>
        <begin position="43"/>
        <end position="196"/>
    </location>
</feature>
<dbReference type="Proteomes" id="UP001596310">
    <property type="component" value="Unassembled WGS sequence"/>
</dbReference>
<dbReference type="Pfam" id="PF13731">
    <property type="entry name" value="WxL"/>
    <property type="match status" value="1"/>
</dbReference>
<keyword evidence="1" id="KW-0732">Signal</keyword>
<proteinExistence type="predicted"/>
<name>A0ABW1UT94_9LACO</name>
<feature type="chain" id="PRO_5046675114" evidence="1">
    <location>
        <begin position="28"/>
        <end position="208"/>
    </location>
</feature>
<evidence type="ECO:0000256" key="1">
    <source>
        <dbReference type="SAM" id="SignalP"/>
    </source>
</evidence>
<feature type="signal peptide" evidence="1">
    <location>
        <begin position="1"/>
        <end position="27"/>
    </location>
</feature>
<dbReference type="EMBL" id="JBHSSM010000028">
    <property type="protein sequence ID" value="MFC6316243.1"/>
    <property type="molecule type" value="Genomic_DNA"/>
</dbReference>